<dbReference type="InterPro" id="IPR000631">
    <property type="entry name" value="CARKD"/>
</dbReference>
<evidence type="ECO:0000313" key="3">
    <source>
        <dbReference type="EMBL" id="STW80817.1"/>
    </source>
</evidence>
<dbReference type="Pfam" id="PF01256">
    <property type="entry name" value="Carb_kinase"/>
    <property type="match status" value="1"/>
</dbReference>
<gene>
    <name evidence="3" type="primary">nnr_2</name>
    <name evidence="3" type="ORF">NCTC11685_08184</name>
</gene>
<sequence length="69" mass="7640">MSLRLGPGLGQGEWGKNALRQAENFRKPMVWDADALNLLAINPDKRHNRVLTPHPGEAAPPAERECGRN</sequence>
<dbReference type="InterPro" id="IPR029056">
    <property type="entry name" value="Ribokinase-like"/>
</dbReference>
<dbReference type="AlphaFoldDB" id="A0A7H4PQZ4"/>
<evidence type="ECO:0000256" key="1">
    <source>
        <dbReference type="SAM" id="MobiDB-lite"/>
    </source>
</evidence>
<evidence type="ECO:0000259" key="2">
    <source>
        <dbReference type="PROSITE" id="PS51383"/>
    </source>
</evidence>
<organism evidence="3 4">
    <name type="scientific">Klebsiella michiganensis</name>
    <dbReference type="NCBI Taxonomy" id="1134687"/>
    <lineage>
        <taxon>Bacteria</taxon>
        <taxon>Pseudomonadati</taxon>
        <taxon>Pseudomonadota</taxon>
        <taxon>Gammaproteobacteria</taxon>
        <taxon>Enterobacterales</taxon>
        <taxon>Enterobacteriaceae</taxon>
        <taxon>Klebsiella/Raoultella group</taxon>
        <taxon>Klebsiella</taxon>
    </lineage>
</organism>
<dbReference type="Gene3D" id="3.40.1190.20">
    <property type="match status" value="1"/>
</dbReference>
<dbReference type="GO" id="GO:0016301">
    <property type="term" value="F:kinase activity"/>
    <property type="evidence" value="ECO:0007669"/>
    <property type="project" value="UniProtKB-KW"/>
</dbReference>
<accession>A0A7H4PQZ4</accession>
<dbReference type="SUPFAM" id="SSF53613">
    <property type="entry name" value="Ribokinase-like"/>
    <property type="match status" value="1"/>
</dbReference>
<evidence type="ECO:0000313" key="4">
    <source>
        <dbReference type="Proteomes" id="UP000254863"/>
    </source>
</evidence>
<dbReference type="Proteomes" id="UP000254863">
    <property type="component" value="Unassembled WGS sequence"/>
</dbReference>
<feature type="region of interest" description="Disordered" evidence="1">
    <location>
        <begin position="47"/>
        <end position="69"/>
    </location>
</feature>
<name>A0A7H4PQZ4_9ENTR</name>
<keyword evidence="3" id="KW-0418">Kinase</keyword>
<dbReference type="GO" id="GO:0016836">
    <property type="term" value="F:hydro-lyase activity"/>
    <property type="evidence" value="ECO:0007669"/>
    <property type="project" value="InterPro"/>
</dbReference>
<proteinExistence type="predicted"/>
<comment type="caution">
    <text evidence="3">The sequence shown here is derived from an EMBL/GenBank/DDBJ whole genome shotgun (WGS) entry which is preliminary data.</text>
</comment>
<protein>
    <submittedName>
        <fullName evidence="3">Putative carbohydrate kinase</fullName>
    </submittedName>
</protein>
<dbReference type="PROSITE" id="PS51383">
    <property type="entry name" value="YJEF_C_3"/>
    <property type="match status" value="1"/>
</dbReference>
<dbReference type="EMBL" id="UGMS01000006">
    <property type="protein sequence ID" value="STW80817.1"/>
    <property type="molecule type" value="Genomic_DNA"/>
</dbReference>
<reference evidence="3 4" key="1">
    <citation type="submission" date="2018-06" db="EMBL/GenBank/DDBJ databases">
        <authorList>
            <consortium name="Pathogen Informatics"/>
            <person name="Doyle S."/>
        </authorList>
    </citation>
    <scope>NUCLEOTIDE SEQUENCE [LARGE SCALE GENOMIC DNA]</scope>
    <source>
        <strain evidence="3 4">NCTC11685</strain>
    </source>
</reference>
<keyword evidence="3" id="KW-0808">Transferase</keyword>
<feature type="domain" description="YjeF C-terminal" evidence="2">
    <location>
        <begin position="1"/>
        <end position="69"/>
    </location>
</feature>